<dbReference type="OrthoDB" id="193051at2"/>
<dbReference type="RefSeq" id="WP_161142183.1">
    <property type="nucleotide sequence ID" value="NZ_SPKJ01000099.1"/>
</dbReference>
<dbReference type="InterPro" id="IPR022584">
    <property type="entry name" value="DUF2937"/>
</dbReference>
<reference evidence="2" key="1">
    <citation type="submission" date="2019-03" db="EMBL/GenBank/DDBJ databases">
        <title>Afifella sp. nov., isolated from activated sludge.</title>
        <authorList>
            <person name="Li Q."/>
            <person name="Liu Y."/>
        </authorList>
    </citation>
    <scope>NUCLEOTIDE SEQUENCE</scope>
    <source>
        <strain evidence="2">L72</strain>
    </source>
</reference>
<dbReference type="Pfam" id="PF11157">
    <property type="entry name" value="DUF2937"/>
    <property type="match status" value="1"/>
</dbReference>
<gene>
    <name evidence="2" type="ORF">E4O86_19235</name>
</gene>
<accession>A0A964T8Q1</accession>
<organism evidence="2 3">
    <name type="scientific">Propylenella binzhouense</name>
    <dbReference type="NCBI Taxonomy" id="2555902"/>
    <lineage>
        <taxon>Bacteria</taxon>
        <taxon>Pseudomonadati</taxon>
        <taxon>Pseudomonadota</taxon>
        <taxon>Alphaproteobacteria</taxon>
        <taxon>Hyphomicrobiales</taxon>
        <taxon>Propylenellaceae</taxon>
        <taxon>Propylenella</taxon>
    </lineage>
</organism>
<keyword evidence="3" id="KW-1185">Reference proteome</keyword>
<feature type="transmembrane region" description="Helical" evidence="1">
    <location>
        <begin position="133"/>
        <end position="153"/>
    </location>
</feature>
<keyword evidence="1" id="KW-0812">Transmembrane</keyword>
<evidence type="ECO:0000313" key="2">
    <source>
        <dbReference type="EMBL" id="MYZ49844.1"/>
    </source>
</evidence>
<evidence type="ECO:0000256" key="1">
    <source>
        <dbReference type="SAM" id="Phobius"/>
    </source>
</evidence>
<keyword evidence="1" id="KW-0472">Membrane</keyword>
<comment type="caution">
    <text evidence="2">The sequence shown here is derived from an EMBL/GenBank/DDBJ whole genome shotgun (WGS) entry which is preliminary data.</text>
</comment>
<name>A0A964T8Q1_9HYPH</name>
<keyword evidence="1" id="KW-1133">Transmembrane helix</keyword>
<dbReference type="AlphaFoldDB" id="A0A964T8Q1"/>
<sequence>MIRRAVVLAAALAGGLATSQFPEFAQQYRQRLGGALDEIRQVVADLDADAGRNRLTREEALRSYGSEPGFLRDRGLTMAGVVRRYETLMRQREDMEAVPPALRPVIVLRSPDARVVEGAWADFEPAVPVTAAGFLWAALGLLAGALFAWLLLLPFRRRKRMPAVER</sequence>
<proteinExistence type="predicted"/>
<dbReference type="EMBL" id="SPKJ01000099">
    <property type="protein sequence ID" value="MYZ49844.1"/>
    <property type="molecule type" value="Genomic_DNA"/>
</dbReference>
<evidence type="ECO:0000313" key="3">
    <source>
        <dbReference type="Proteomes" id="UP000773614"/>
    </source>
</evidence>
<protein>
    <submittedName>
        <fullName evidence="2">DUF2937 family protein</fullName>
    </submittedName>
</protein>
<dbReference type="Proteomes" id="UP000773614">
    <property type="component" value="Unassembled WGS sequence"/>
</dbReference>